<accession>A0A813UMT9</accession>
<reference evidence="2" key="1">
    <citation type="submission" date="2021-02" db="EMBL/GenBank/DDBJ databases">
        <authorList>
            <person name="Nowell W R."/>
        </authorList>
    </citation>
    <scope>NUCLEOTIDE SEQUENCE</scope>
</reference>
<name>A0A813UMT9_9BILA</name>
<dbReference type="Proteomes" id="UP000681722">
    <property type="component" value="Unassembled WGS sequence"/>
</dbReference>
<dbReference type="EMBL" id="CAJOBC010000725">
    <property type="protein sequence ID" value="CAF3619173.1"/>
    <property type="molecule type" value="Genomic_DNA"/>
</dbReference>
<evidence type="ECO:0000313" key="2">
    <source>
        <dbReference type="EMBL" id="CAF0831982.1"/>
    </source>
</evidence>
<dbReference type="AlphaFoldDB" id="A0A813UMT9"/>
<keyword evidence="4" id="KW-1185">Reference proteome</keyword>
<dbReference type="EMBL" id="CAJNOQ010000724">
    <property type="protein sequence ID" value="CAF0831982.1"/>
    <property type="molecule type" value="Genomic_DNA"/>
</dbReference>
<proteinExistence type="predicted"/>
<evidence type="ECO:0000256" key="1">
    <source>
        <dbReference type="SAM" id="Coils"/>
    </source>
</evidence>
<protein>
    <submittedName>
        <fullName evidence="2">Uncharacterized protein</fullName>
    </submittedName>
</protein>
<sequence>MDRNDTIIRRFSVSSWTEKDRKNNQAELQYYRVLSKFSLNFKESIGSSERYSRELFDSLEALLNTGFDISDEFVNHLRLIVQNVLSFEKDEKGQIVNNRRRKTRISPNAMVIIYNILRLIGFDRYENSIDASLFQHDGQIFISPPEVNESEIIHGMFDYLAIENRPQIMPLINLQHVVHNLDNFIHILLSADSRVSFKGFQHPDCKGPNLVWMSPLHTRYLPSLSDSDYNPNDSRYGCFRFIIPYSVIREKYQTAYILGARQYSQESTHTILLTDSHTHVRGFGINYPKLDLRPSDKIVINESSNETMWSCCQIHDNAWNHIDFAVATGDDPLFLSPKKDGVRVDFVGLSLTINKTELNLTFLRACLHMDSFQLNETAEYFANHRNESDINIIDKFEYFSWILNDDRDFGNLALSNIREQGQKYIETTIEKLHLIQNEFNEKLDNLVVRNGQICDENDRVHASAFTVVQDLLEKKLQNEAYDRYKEYERLFQSRTVQKPPKLILNDINLSEHFSFDQVENYEKENLNVKTEELIDEEVENKDNIEENLNMKAEKLIDEEVEDEDNIKDLEECTTKLVNGDHNIFSSPSKPSIESLIASNESVIIFYSKLCEHDVNNATSSGSLCSISIQTSQICELEWMDENILSLGHIKENLFYIFTQLGFCLLNALNGHIEYQTKLPDSYADLYDETSKRIGFVFDDYMYYIYVNKIKHTILVKCASLETSNSEDTINLTEFYPHIKKFIHFCVDKNYLTFLVLTNDDSYELIYSDHDLTKSTSVNLTNAKQPFGVVSTTIKNTNNLDETNDEKQQLWVVNDPYAKILHCITVDDGYLMSISQVGYSMCVFNSILQLTVDSDIYSLNIQDYIQSN</sequence>
<comment type="caution">
    <text evidence="2">The sequence shown here is derived from an EMBL/GenBank/DDBJ whole genome shotgun (WGS) entry which is preliminary data.</text>
</comment>
<dbReference type="OrthoDB" id="10025782at2759"/>
<feature type="coiled-coil region" evidence="1">
    <location>
        <begin position="527"/>
        <end position="572"/>
    </location>
</feature>
<evidence type="ECO:0000313" key="3">
    <source>
        <dbReference type="EMBL" id="CAF3619173.1"/>
    </source>
</evidence>
<evidence type="ECO:0000313" key="4">
    <source>
        <dbReference type="Proteomes" id="UP000663829"/>
    </source>
</evidence>
<organism evidence="2 4">
    <name type="scientific">Didymodactylos carnosus</name>
    <dbReference type="NCBI Taxonomy" id="1234261"/>
    <lineage>
        <taxon>Eukaryota</taxon>
        <taxon>Metazoa</taxon>
        <taxon>Spiralia</taxon>
        <taxon>Gnathifera</taxon>
        <taxon>Rotifera</taxon>
        <taxon>Eurotatoria</taxon>
        <taxon>Bdelloidea</taxon>
        <taxon>Philodinida</taxon>
        <taxon>Philodinidae</taxon>
        <taxon>Didymodactylos</taxon>
    </lineage>
</organism>
<dbReference type="Proteomes" id="UP000663829">
    <property type="component" value="Unassembled WGS sequence"/>
</dbReference>
<keyword evidence="1" id="KW-0175">Coiled coil</keyword>
<gene>
    <name evidence="2" type="ORF">GPM918_LOCUS5103</name>
    <name evidence="3" type="ORF">SRO942_LOCUS5108</name>
</gene>